<gene>
    <name evidence="2" type="ORF">H9726_07405</name>
</gene>
<reference evidence="2" key="1">
    <citation type="journal article" date="2021" name="PeerJ">
        <title>Extensive microbial diversity within the chicken gut microbiome revealed by metagenomics and culture.</title>
        <authorList>
            <person name="Gilroy R."/>
            <person name="Ravi A."/>
            <person name="Getino M."/>
            <person name="Pursley I."/>
            <person name="Horton D.L."/>
            <person name="Alikhan N.F."/>
            <person name="Baker D."/>
            <person name="Gharbi K."/>
            <person name="Hall N."/>
            <person name="Watson M."/>
            <person name="Adriaenssens E.M."/>
            <person name="Foster-Nyarko E."/>
            <person name="Jarju S."/>
            <person name="Secka A."/>
            <person name="Antonio M."/>
            <person name="Oren A."/>
            <person name="Chaudhuri R.R."/>
            <person name="La Ragione R."/>
            <person name="Hildebrand F."/>
            <person name="Pallen M.J."/>
        </authorList>
    </citation>
    <scope>NUCLEOTIDE SEQUENCE</scope>
    <source>
        <strain evidence="2">CHK192-19661</strain>
    </source>
</reference>
<dbReference type="EMBL" id="DXCF01000037">
    <property type="protein sequence ID" value="HIZ10299.1"/>
    <property type="molecule type" value="Genomic_DNA"/>
</dbReference>
<feature type="region of interest" description="Disordered" evidence="1">
    <location>
        <begin position="127"/>
        <end position="165"/>
    </location>
</feature>
<feature type="compositionally biased region" description="Low complexity" evidence="1">
    <location>
        <begin position="150"/>
        <end position="165"/>
    </location>
</feature>
<protein>
    <submittedName>
        <fullName evidence="2">Uncharacterized protein</fullName>
    </submittedName>
</protein>
<comment type="caution">
    <text evidence="2">The sequence shown here is derived from an EMBL/GenBank/DDBJ whole genome shotgun (WGS) entry which is preliminary data.</text>
</comment>
<reference evidence="2" key="2">
    <citation type="submission" date="2021-04" db="EMBL/GenBank/DDBJ databases">
        <authorList>
            <person name="Gilroy R."/>
        </authorList>
    </citation>
    <scope>NUCLEOTIDE SEQUENCE</scope>
    <source>
        <strain evidence="2">CHK192-19661</strain>
    </source>
</reference>
<organism evidence="2 3">
    <name type="scientific">Candidatus Borkfalkia avicola</name>
    <dbReference type="NCBI Taxonomy" id="2838503"/>
    <lineage>
        <taxon>Bacteria</taxon>
        <taxon>Bacillati</taxon>
        <taxon>Bacillota</taxon>
        <taxon>Clostridia</taxon>
        <taxon>Christensenellales</taxon>
        <taxon>Christensenellaceae</taxon>
        <taxon>Candidatus Borkfalkia</taxon>
    </lineage>
</organism>
<sequence>MHYIKKLCILKQLSSGFAADGRKVSALLTAESIPGRLTLSLAAIGFAPLSAGRYRCLVCDAKGQTELFDMSESGGSVKKDSALDISEGLACLVCFAGGRVTPVAFGKCGDRVYDVKKLCALVDGTENPAKDAGGKTEETSAGKRGAKNLPAPAAQGAEGAEQAPPYDDEAVATQNYFAFSEDGHEEDGAGKQAGESGEGAGKDEDAQSLFRFTGGEGGGADAGACYYDKVKGELTALFGKYPAEEELAACIPYSRWAKVVFSRNKYYTVGVICDEKKPKYICYGVPAESRGEPPDALKGYCSFLPLSVFDLSGKGYWMMFQDAETGECVKISQK</sequence>
<evidence type="ECO:0000313" key="2">
    <source>
        <dbReference type="EMBL" id="HIZ10299.1"/>
    </source>
</evidence>
<feature type="region of interest" description="Disordered" evidence="1">
    <location>
        <begin position="182"/>
        <end position="203"/>
    </location>
</feature>
<evidence type="ECO:0000313" key="3">
    <source>
        <dbReference type="Proteomes" id="UP000824025"/>
    </source>
</evidence>
<evidence type="ECO:0000256" key="1">
    <source>
        <dbReference type="SAM" id="MobiDB-lite"/>
    </source>
</evidence>
<proteinExistence type="predicted"/>
<name>A0A9D2IIB2_9FIRM</name>
<dbReference type="Proteomes" id="UP000824025">
    <property type="component" value="Unassembled WGS sequence"/>
</dbReference>
<accession>A0A9D2IIB2</accession>
<dbReference type="AlphaFoldDB" id="A0A9D2IIB2"/>
<feature type="compositionally biased region" description="Basic and acidic residues" evidence="1">
    <location>
        <begin position="128"/>
        <end position="141"/>
    </location>
</feature>